<feature type="transmembrane region" description="Helical" evidence="1">
    <location>
        <begin position="262"/>
        <end position="284"/>
    </location>
</feature>
<feature type="transmembrane region" description="Helical" evidence="1">
    <location>
        <begin position="216"/>
        <end position="241"/>
    </location>
</feature>
<feature type="transmembrane region" description="Helical" evidence="1">
    <location>
        <begin position="337"/>
        <end position="360"/>
    </location>
</feature>
<keyword evidence="1" id="KW-0812">Transmembrane</keyword>
<feature type="transmembrane region" description="Helical" evidence="1">
    <location>
        <begin position="130"/>
        <end position="150"/>
    </location>
</feature>
<reference evidence="2 3" key="1">
    <citation type="submission" date="2016-05" db="EMBL/GenBank/DDBJ databases">
        <title>Paenibacillus oryzae. sp. nov., isolated from the rice root.</title>
        <authorList>
            <person name="Zhang J."/>
            <person name="Zhang X."/>
        </authorList>
    </citation>
    <scope>NUCLEOTIDE SEQUENCE [LARGE SCALE GENOMIC DNA]</scope>
    <source>
        <strain evidence="2 3">1DrF-4</strain>
    </source>
</reference>
<feature type="transmembrane region" description="Helical" evidence="1">
    <location>
        <begin position="304"/>
        <end position="325"/>
    </location>
</feature>
<evidence type="ECO:0000313" key="2">
    <source>
        <dbReference type="EMBL" id="OBR65915.1"/>
    </source>
</evidence>
<sequence>MKFWNYLFFDRKTNRTAFLLFAGLALFYVIINLPYVSYINAIAPDVQDHNPFGTALFPLNLFNFDPSMYYATNNSSIIHPLISYLMAVLGTGARLFGENWFFLIVQSVLNAASATLVFLFLRQKAHGQALPLLVSLLFGFSSYLMFTAFIPDSYPYAQFIIILSVTYMKFVRERGDARYIPHGVLGAVNFGLTSTNVAPFAASVFVNLAAWRSKKAILKFIGMMSLAVGIIALLTGIQYLVFDGSSWVNNWLLGIQKGGMSYATPFQFPIHWQALILLTINPMLSPQVHLLSKGLMAFVTDLSVAMPFYVVFAGGLILLLAFAGIINGIRERETWTLIPYLVFAFILHIVIGFGLAVFQYDMYLYAAHYLFAFFLLAGRFVILLRPGLGKKLLTTLLVLALLIMAGNNIYRHAETLSTIKMEFDQIALK</sequence>
<organism evidence="2 3">
    <name type="scientific">Paenibacillus oryzae</name>
    <dbReference type="NCBI Taxonomy" id="1844972"/>
    <lineage>
        <taxon>Bacteria</taxon>
        <taxon>Bacillati</taxon>
        <taxon>Bacillota</taxon>
        <taxon>Bacilli</taxon>
        <taxon>Bacillales</taxon>
        <taxon>Paenibacillaceae</taxon>
        <taxon>Paenibacillus</taxon>
    </lineage>
</organism>
<feature type="transmembrane region" description="Helical" evidence="1">
    <location>
        <begin position="100"/>
        <end position="121"/>
    </location>
</feature>
<dbReference type="EMBL" id="LYPA01000051">
    <property type="protein sequence ID" value="OBR65915.1"/>
    <property type="molecule type" value="Genomic_DNA"/>
</dbReference>
<protein>
    <recommendedName>
        <fullName evidence="4">Glycosyltransferase RgtA/B/C/D-like domain-containing protein</fullName>
    </recommendedName>
</protein>
<dbReference type="Proteomes" id="UP000092024">
    <property type="component" value="Unassembled WGS sequence"/>
</dbReference>
<dbReference type="STRING" id="1844972.A7K91_18270"/>
<feature type="transmembrane region" description="Helical" evidence="1">
    <location>
        <begin position="366"/>
        <end position="385"/>
    </location>
</feature>
<dbReference type="OrthoDB" id="2576767at2"/>
<proteinExistence type="predicted"/>
<evidence type="ECO:0000313" key="3">
    <source>
        <dbReference type="Proteomes" id="UP000092024"/>
    </source>
</evidence>
<accession>A0A1A5YKK5</accession>
<dbReference type="InterPro" id="IPR045726">
    <property type="entry name" value="DUF6080"/>
</dbReference>
<feature type="transmembrane region" description="Helical" evidence="1">
    <location>
        <begin position="392"/>
        <end position="410"/>
    </location>
</feature>
<feature type="transmembrane region" description="Helical" evidence="1">
    <location>
        <begin position="16"/>
        <end position="36"/>
    </location>
</feature>
<name>A0A1A5YKK5_9BACL</name>
<comment type="caution">
    <text evidence="2">The sequence shown here is derived from an EMBL/GenBank/DDBJ whole genome shotgun (WGS) entry which is preliminary data.</text>
</comment>
<dbReference type="Pfam" id="PF19558">
    <property type="entry name" value="DUF6080"/>
    <property type="match status" value="1"/>
</dbReference>
<keyword evidence="3" id="KW-1185">Reference proteome</keyword>
<evidence type="ECO:0000256" key="1">
    <source>
        <dbReference type="SAM" id="Phobius"/>
    </source>
</evidence>
<evidence type="ECO:0008006" key="4">
    <source>
        <dbReference type="Google" id="ProtNLM"/>
    </source>
</evidence>
<dbReference type="RefSeq" id="WP_068682558.1">
    <property type="nucleotide sequence ID" value="NZ_LYPA01000051.1"/>
</dbReference>
<keyword evidence="1" id="KW-1133">Transmembrane helix</keyword>
<gene>
    <name evidence="2" type="ORF">A7K91_18270</name>
</gene>
<dbReference type="AlphaFoldDB" id="A0A1A5YKK5"/>
<keyword evidence="1" id="KW-0472">Membrane</keyword>
<feature type="transmembrane region" description="Helical" evidence="1">
    <location>
        <begin position="184"/>
        <end position="210"/>
    </location>
</feature>